<evidence type="ECO:0000313" key="1">
    <source>
        <dbReference type="EMBL" id="MBK1670044.1"/>
    </source>
</evidence>
<evidence type="ECO:0000313" key="2">
    <source>
        <dbReference type="Proteomes" id="UP001296873"/>
    </source>
</evidence>
<dbReference type="EMBL" id="NRRL01000072">
    <property type="protein sequence ID" value="MBK1670044.1"/>
    <property type="molecule type" value="Genomic_DNA"/>
</dbReference>
<reference evidence="1 2" key="1">
    <citation type="journal article" date="2020" name="Microorganisms">
        <title>Osmotic Adaptation and Compatible Solute Biosynthesis of Phototrophic Bacteria as Revealed from Genome Analyses.</title>
        <authorList>
            <person name="Imhoff J.F."/>
            <person name="Rahn T."/>
            <person name="Kunzel S."/>
            <person name="Keller A."/>
            <person name="Neulinger S.C."/>
        </authorList>
    </citation>
    <scope>NUCLEOTIDE SEQUENCE [LARGE SCALE GENOMIC DNA]</scope>
    <source>
        <strain evidence="1 2">DSM 9895</strain>
    </source>
</reference>
<dbReference type="NCBIfam" id="TIGR04096">
    <property type="entry name" value="dnd_rel_methyl"/>
    <property type="match status" value="1"/>
</dbReference>
<protein>
    <recommendedName>
        <fullName evidence="3">DNA phosphorothioation-associated methyltransferase</fullName>
    </recommendedName>
</protein>
<name>A0ABS1DHX2_9PROT</name>
<dbReference type="InterPro" id="IPR024019">
    <property type="entry name" value="CHP04096"/>
</dbReference>
<proteinExistence type="predicted"/>
<accession>A0ABS1DHX2</accession>
<keyword evidence="2" id="KW-1185">Reference proteome</keyword>
<evidence type="ECO:0008006" key="3">
    <source>
        <dbReference type="Google" id="ProtNLM"/>
    </source>
</evidence>
<dbReference type="Proteomes" id="UP001296873">
    <property type="component" value="Unassembled WGS sequence"/>
</dbReference>
<gene>
    <name evidence="1" type="ORF">CKO28_18580</name>
</gene>
<dbReference type="RefSeq" id="WP_200342392.1">
    <property type="nucleotide sequence ID" value="NZ_NRRL01000072.1"/>
</dbReference>
<organism evidence="1 2">
    <name type="scientific">Rhodovibrio sodomensis</name>
    <dbReference type="NCBI Taxonomy" id="1088"/>
    <lineage>
        <taxon>Bacteria</taxon>
        <taxon>Pseudomonadati</taxon>
        <taxon>Pseudomonadota</taxon>
        <taxon>Alphaproteobacteria</taxon>
        <taxon>Rhodospirillales</taxon>
        <taxon>Rhodovibrionaceae</taxon>
        <taxon>Rhodovibrio</taxon>
    </lineage>
</organism>
<sequence>MEQPVERHKTAIGRTDLSRPIKLALTDGLASPETPIFDYGCGRGQDIARLSSMGFTIKGWDPFFLPDAPREPAPIVNLGYVVNVIEDPGERQDALRQAWSLAESVLIVGARLTAECRDGAETSDLSDGHLTSRGTFQKLFEQTELRNWIEQTLGVLALPAGPGVFYVFPSDVARMAFQAARYRRRAVAPRLTRSETLFNEHQTTLQPLIEFMASRGRLPTDHELGAAIEPIREIFGSPKRAFQVIKRVTDAEQWDAIAAERAQDLHIYLALSQFDGRPRFSELPEELKLDVKAFFSTYTKACQGSDELLFSLGDPEVIEAACKSSEVGKLTPSAIYVHESALEALPPVLRLFEGCARGYIGRVEGANLIKLHRGDPKVSYLTYPDFETDPHPTLAHALTVNLQTFRVKSRRYSGQRNPPILHRKETFLPESHPQYAKFARLTRIEEQKGLYANSSRIGTRDGWNCVLADNGLYLHGHRLLRSNVSTKKA</sequence>
<comment type="caution">
    <text evidence="1">The sequence shown here is derived from an EMBL/GenBank/DDBJ whole genome shotgun (WGS) entry which is preliminary data.</text>
</comment>